<dbReference type="PANTHER" id="PTHR23351">
    <property type="entry name" value="FOS TRANSCRIPTION FACTOR-RELATED"/>
    <property type="match status" value="1"/>
</dbReference>
<feature type="region of interest" description="Disordered" evidence="4">
    <location>
        <begin position="152"/>
        <end position="233"/>
    </location>
</feature>
<keyword evidence="7" id="KW-1185">Reference proteome</keyword>
<feature type="compositionally biased region" description="Polar residues" evidence="4">
    <location>
        <begin position="152"/>
        <end position="164"/>
    </location>
</feature>
<dbReference type="Gene3D" id="1.20.5.170">
    <property type="match status" value="1"/>
</dbReference>
<dbReference type="SUPFAM" id="SSF57959">
    <property type="entry name" value="Leucine zipper domain"/>
    <property type="match status" value="1"/>
</dbReference>
<comment type="caution">
    <text evidence="6">The sequence shown here is derived from an EMBL/GenBank/DDBJ whole genome shotgun (WGS) entry which is preliminary data.</text>
</comment>
<keyword evidence="1" id="KW-0805">Transcription regulation</keyword>
<accession>A0A1D1VES7</accession>
<dbReference type="PROSITE" id="PS50217">
    <property type="entry name" value="BZIP"/>
    <property type="match status" value="1"/>
</dbReference>
<protein>
    <recommendedName>
        <fullName evidence="5">BZIP domain-containing protein</fullName>
    </recommendedName>
</protein>
<dbReference type="InterPro" id="IPR046347">
    <property type="entry name" value="bZIP_sf"/>
</dbReference>
<feature type="region of interest" description="Disordered" evidence="4">
    <location>
        <begin position="1"/>
        <end position="28"/>
    </location>
</feature>
<evidence type="ECO:0000256" key="4">
    <source>
        <dbReference type="SAM" id="MobiDB-lite"/>
    </source>
</evidence>
<evidence type="ECO:0000259" key="5">
    <source>
        <dbReference type="PROSITE" id="PS50217"/>
    </source>
</evidence>
<feature type="compositionally biased region" description="Basic and acidic residues" evidence="4">
    <location>
        <begin position="185"/>
        <end position="199"/>
    </location>
</feature>
<dbReference type="PRINTS" id="PR00042">
    <property type="entry name" value="LEUZIPPRFOS"/>
</dbReference>
<dbReference type="InterPro" id="IPR004827">
    <property type="entry name" value="bZIP"/>
</dbReference>
<evidence type="ECO:0000256" key="1">
    <source>
        <dbReference type="ARBA" id="ARBA00023015"/>
    </source>
</evidence>
<dbReference type="InterPro" id="IPR000837">
    <property type="entry name" value="AP-1"/>
</dbReference>
<feature type="region of interest" description="Disordered" evidence="4">
    <location>
        <begin position="278"/>
        <end position="303"/>
    </location>
</feature>
<feature type="region of interest" description="Disordered" evidence="4">
    <location>
        <begin position="386"/>
        <end position="416"/>
    </location>
</feature>
<reference evidence="6 7" key="1">
    <citation type="journal article" date="2016" name="Nat. Commun.">
        <title>Extremotolerant tardigrade genome and improved radiotolerance of human cultured cells by tardigrade-unique protein.</title>
        <authorList>
            <person name="Hashimoto T."/>
            <person name="Horikawa D.D."/>
            <person name="Saito Y."/>
            <person name="Kuwahara H."/>
            <person name="Kozuka-Hata H."/>
            <person name="Shin-I T."/>
            <person name="Minakuchi Y."/>
            <person name="Ohishi K."/>
            <person name="Motoyama A."/>
            <person name="Aizu T."/>
            <person name="Enomoto A."/>
            <person name="Kondo K."/>
            <person name="Tanaka S."/>
            <person name="Hara Y."/>
            <person name="Koshikawa S."/>
            <person name="Sagara H."/>
            <person name="Miura T."/>
            <person name="Yokobori S."/>
            <person name="Miyagawa K."/>
            <person name="Suzuki Y."/>
            <person name="Kubo T."/>
            <person name="Oyama M."/>
            <person name="Kohara Y."/>
            <person name="Fujiyama A."/>
            <person name="Arakawa K."/>
            <person name="Katayama T."/>
            <person name="Toyoda A."/>
            <person name="Kunieda T."/>
        </authorList>
    </citation>
    <scope>NUCLEOTIDE SEQUENCE [LARGE SCALE GENOMIC DNA]</scope>
    <source>
        <strain evidence="6 7">YOKOZUNA-1</strain>
    </source>
</reference>
<name>A0A1D1VES7_RAMVA</name>
<dbReference type="STRING" id="947166.A0A1D1VES7"/>
<dbReference type="PROSITE" id="PS00036">
    <property type="entry name" value="BZIP_BASIC"/>
    <property type="match status" value="1"/>
</dbReference>
<gene>
    <name evidence="6" type="primary">RvY_11023-1</name>
    <name evidence="6" type="synonym">RvY_11023.1</name>
    <name evidence="6" type="ORF">RvY_11023</name>
</gene>
<dbReference type="GO" id="GO:0005634">
    <property type="term" value="C:nucleus"/>
    <property type="evidence" value="ECO:0007669"/>
    <property type="project" value="TreeGrafter"/>
</dbReference>
<dbReference type="AlphaFoldDB" id="A0A1D1VES7"/>
<dbReference type="EMBL" id="BDGG01000006">
    <property type="protein sequence ID" value="GAV00132.1"/>
    <property type="molecule type" value="Genomic_DNA"/>
</dbReference>
<sequence>MTTKQQSSSPQTVNTISTSTSTSATGSTASRAAAQILYRMPNSNGLITEPITPVLLTTPTMLNSASFTMTPQGFATSSSATGGQNASFIPVYIQQPNAGQGQPIIKQEPGTMTFQFNPQQLQQLQQQQQQQQQQQLQQGGQRVAYVVDPSQYHPNRMNSVSPVSSYHGASGQSASPTKRSGGRRPNKDERLSQEEEDRRRVRRERNKQAAARCRKRRMDQTSTLTEETEMLEEQQNKLRGEIEALQQEKTEIELLLQAHRTCCTKGIPAAMMSRDVSFSPPQVPVEQPRAPSVETTSMQPPPPPPAISLPPASVSHFDVATKAEAKRGQAAGRPVSLPVRTELTQLDLSNNLAMPTPSPSKLVFNFDHSGLTPTGLTPTGLTPLIPSISADATDKNATPQRQPTADGVSPNNLVSL</sequence>
<evidence type="ECO:0000256" key="2">
    <source>
        <dbReference type="ARBA" id="ARBA00023125"/>
    </source>
</evidence>
<feature type="domain" description="BZIP" evidence="5">
    <location>
        <begin position="196"/>
        <end position="259"/>
    </location>
</feature>
<dbReference type="OrthoDB" id="5866312at2759"/>
<evidence type="ECO:0000313" key="7">
    <source>
        <dbReference type="Proteomes" id="UP000186922"/>
    </source>
</evidence>
<dbReference type="SMART" id="SM00338">
    <property type="entry name" value="BRLZ"/>
    <property type="match status" value="1"/>
</dbReference>
<keyword evidence="3" id="KW-0804">Transcription</keyword>
<dbReference type="GO" id="GO:0000981">
    <property type="term" value="F:DNA-binding transcription factor activity, RNA polymerase II-specific"/>
    <property type="evidence" value="ECO:0007669"/>
    <property type="project" value="TreeGrafter"/>
</dbReference>
<dbReference type="GO" id="GO:0000978">
    <property type="term" value="F:RNA polymerase II cis-regulatory region sequence-specific DNA binding"/>
    <property type="evidence" value="ECO:0007669"/>
    <property type="project" value="TreeGrafter"/>
</dbReference>
<feature type="compositionally biased region" description="Polar residues" evidence="4">
    <location>
        <begin position="395"/>
        <end position="416"/>
    </location>
</feature>
<keyword evidence="2" id="KW-0238">DNA-binding</keyword>
<feature type="compositionally biased region" description="Low complexity" evidence="4">
    <location>
        <begin position="15"/>
        <end position="28"/>
    </location>
</feature>
<dbReference type="CDD" id="cd14721">
    <property type="entry name" value="bZIP_Fos"/>
    <property type="match status" value="1"/>
</dbReference>
<evidence type="ECO:0000313" key="6">
    <source>
        <dbReference type="EMBL" id="GAV00132.1"/>
    </source>
</evidence>
<feature type="compositionally biased region" description="Polar residues" evidence="4">
    <location>
        <begin position="1"/>
        <end position="14"/>
    </location>
</feature>
<proteinExistence type="predicted"/>
<dbReference type="PANTHER" id="PTHR23351:SF24">
    <property type="entry name" value="ACTIVATING TRANSCRIPTION FACTOR 3-RELATED"/>
    <property type="match status" value="1"/>
</dbReference>
<dbReference type="Pfam" id="PF00170">
    <property type="entry name" value="bZIP_1"/>
    <property type="match status" value="1"/>
</dbReference>
<evidence type="ECO:0000256" key="3">
    <source>
        <dbReference type="ARBA" id="ARBA00023163"/>
    </source>
</evidence>
<dbReference type="Proteomes" id="UP000186922">
    <property type="component" value="Unassembled WGS sequence"/>
</dbReference>
<organism evidence="6 7">
    <name type="scientific">Ramazzottius varieornatus</name>
    <name type="common">Water bear</name>
    <name type="synonym">Tardigrade</name>
    <dbReference type="NCBI Taxonomy" id="947166"/>
    <lineage>
        <taxon>Eukaryota</taxon>
        <taxon>Metazoa</taxon>
        <taxon>Ecdysozoa</taxon>
        <taxon>Tardigrada</taxon>
        <taxon>Eutardigrada</taxon>
        <taxon>Parachela</taxon>
        <taxon>Hypsibioidea</taxon>
        <taxon>Ramazzottiidae</taxon>
        <taxon>Ramazzottius</taxon>
    </lineage>
</organism>